<reference evidence="1" key="1">
    <citation type="submission" date="2021-03" db="EMBL/GenBank/DDBJ databases">
        <title>Draft genome sequence of rust myrtle Austropuccinia psidii MF-1, a brazilian biotype.</title>
        <authorList>
            <person name="Quecine M.C."/>
            <person name="Pachon D.M.R."/>
            <person name="Bonatelli M.L."/>
            <person name="Correr F.H."/>
            <person name="Franceschini L.M."/>
            <person name="Leite T.F."/>
            <person name="Margarido G.R.A."/>
            <person name="Almeida C.A."/>
            <person name="Ferrarezi J.A."/>
            <person name="Labate C.A."/>
        </authorList>
    </citation>
    <scope>NUCLEOTIDE SEQUENCE</scope>
    <source>
        <strain evidence="1">MF-1</strain>
    </source>
</reference>
<gene>
    <name evidence="1" type="ORF">O181_044684</name>
</gene>
<protein>
    <submittedName>
        <fullName evidence="1">Uncharacterized protein</fullName>
    </submittedName>
</protein>
<accession>A0A9Q3HJM3</accession>
<keyword evidence="2" id="KW-1185">Reference proteome</keyword>
<dbReference type="AlphaFoldDB" id="A0A9Q3HJM3"/>
<name>A0A9Q3HJM3_9BASI</name>
<dbReference type="OrthoDB" id="418757at2759"/>
<organism evidence="1 2">
    <name type="scientific">Austropuccinia psidii MF-1</name>
    <dbReference type="NCBI Taxonomy" id="1389203"/>
    <lineage>
        <taxon>Eukaryota</taxon>
        <taxon>Fungi</taxon>
        <taxon>Dikarya</taxon>
        <taxon>Basidiomycota</taxon>
        <taxon>Pucciniomycotina</taxon>
        <taxon>Pucciniomycetes</taxon>
        <taxon>Pucciniales</taxon>
        <taxon>Sphaerophragmiaceae</taxon>
        <taxon>Austropuccinia</taxon>
    </lineage>
</organism>
<sequence length="214" mass="24184">MNICLKKRRLYQYCIEQCIPGDGVTQKPTVEAKIIDANVEACSLITNFLDARTFAALVMSEEITQNSYLLWKKVNERFASSTFNSKARIWSKFKKLTYNSNLKYFIANTQKCLSDIASVGIAVEEEILSFSIINKLPEEFHSLIEQVTLNAETQGNTNAILNVFHEANLKEEALSTDTTRALILKKDIFPSKIVHYCSNGEHNPLVTTHGPEKC</sequence>
<dbReference type="EMBL" id="AVOT02018239">
    <property type="protein sequence ID" value="MBW0504969.1"/>
    <property type="molecule type" value="Genomic_DNA"/>
</dbReference>
<comment type="caution">
    <text evidence="1">The sequence shown here is derived from an EMBL/GenBank/DDBJ whole genome shotgun (WGS) entry which is preliminary data.</text>
</comment>
<evidence type="ECO:0000313" key="1">
    <source>
        <dbReference type="EMBL" id="MBW0504969.1"/>
    </source>
</evidence>
<proteinExistence type="predicted"/>
<evidence type="ECO:0000313" key="2">
    <source>
        <dbReference type="Proteomes" id="UP000765509"/>
    </source>
</evidence>
<dbReference type="Proteomes" id="UP000765509">
    <property type="component" value="Unassembled WGS sequence"/>
</dbReference>